<sequence length="253" mass="27378">MLQKHRQTLVYGLGVARGTTLVAYASRFVGTLRSELPRVLETAAPEDGGLGEGEPVVYALQAEVYMHLLRCTDSSLVALLVAHPSLPRRLAAAALRRIAGRAADVLAAAGVAGGSLLPMELDAPLAKTMTEVTARLAALPMHVFRALPPSSATGEEPVYDLAPALLARSRSEPPFVLVIEPAMDNDESFLRLLWRTDAARKRFKPPSFARRHPYVIVGLFALVIVFGLLIYVFVLAPRYGFSLLGDKSKDHSV</sequence>
<name>A0A0L0DF24_THETB</name>
<evidence type="ECO:0000313" key="2">
    <source>
        <dbReference type="EMBL" id="KNC50942.1"/>
    </source>
</evidence>
<reference evidence="2 3" key="1">
    <citation type="submission" date="2010-05" db="EMBL/GenBank/DDBJ databases">
        <title>The Genome Sequence of Thecamonas trahens ATCC 50062.</title>
        <authorList>
            <consortium name="The Broad Institute Genome Sequencing Platform"/>
            <person name="Russ C."/>
            <person name="Cuomo C."/>
            <person name="Shea T."/>
            <person name="Young S.K."/>
            <person name="Zeng Q."/>
            <person name="Koehrsen M."/>
            <person name="Haas B."/>
            <person name="Borodovsky M."/>
            <person name="Guigo R."/>
            <person name="Alvarado L."/>
            <person name="Berlin A."/>
            <person name="Bochicchio J."/>
            <person name="Borenstein D."/>
            <person name="Chapman S."/>
            <person name="Chen Z."/>
            <person name="Freedman E."/>
            <person name="Gellesch M."/>
            <person name="Goldberg J."/>
            <person name="Griggs A."/>
            <person name="Gujja S."/>
            <person name="Heilman E."/>
            <person name="Heiman D."/>
            <person name="Hepburn T."/>
            <person name="Howarth C."/>
            <person name="Jen D."/>
            <person name="Larson L."/>
            <person name="Mehta T."/>
            <person name="Park D."/>
            <person name="Pearson M."/>
            <person name="Roberts A."/>
            <person name="Saif S."/>
            <person name="Shenoy N."/>
            <person name="Sisk P."/>
            <person name="Stolte C."/>
            <person name="Sykes S."/>
            <person name="Thomson T."/>
            <person name="Walk T."/>
            <person name="White J."/>
            <person name="Yandava C."/>
            <person name="Burger G."/>
            <person name="Gray M.W."/>
            <person name="Holland P.W.H."/>
            <person name="King N."/>
            <person name="Lang F.B.F."/>
            <person name="Roger A.J."/>
            <person name="Ruiz-Trillo I."/>
            <person name="Lander E."/>
            <person name="Nusbaum C."/>
        </authorList>
    </citation>
    <scope>NUCLEOTIDE SEQUENCE [LARGE SCALE GENOMIC DNA]</scope>
    <source>
        <strain evidence="2 3">ATCC 50062</strain>
    </source>
</reference>
<keyword evidence="1" id="KW-0812">Transmembrane</keyword>
<proteinExistence type="predicted"/>
<evidence type="ECO:0000313" key="3">
    <source>
        <dbReference type="Proteomes" id="UP000054408"/>
    </source>
</evidence>
<protein>
    <submittedName>
        <fullName evidence="2">Uncharacterized protein</fullName>
    </submittedName>
</protein>
<dbReference type="EMBL" id="GL349463">
    <property type="protein sequence ID" value="KNC50942.1"/>
    <property type="molecule type" value="Genomic_DNA"/>
</dbReference>
<accession>A0A0L0DF24</accession>
<evidence type="ECO:0000256" key="1">
    <source>
        <dbReference type="SAM" id="Phobius"/>
    </source>
</evidence>
<keyword evidence="1" id="KW-0472">Membrane</keyword>
<dbReference type="AlphaFoldDB" id="A0A0L0DF24"/>
<dbReference type="RefSeq" id="XP_013756639.1">
    <property type="nucleotide sequence ID" value="XM_013901185.1"/>
</dbReference>
<dbReference type="Proteomes" id="UP000054408">
    <property type="component" value="Unassembled WGS sequence"/>
</dbReference>
<feature type="transmembrane region" description="Helical" evidence="1">
    <location>
        <begin position="214"/>
        <end position="236"/>
    </location>
</feature>
<organism evidence="2 3">
    <name type="scientific">Thecamonas trahens ATCC 50062</name>
    <dbReference type="NCBI Taxonomy" id="461836"/>
    <lineage>
        <taxon>Eukaryota</taxon>
        <taxon>Apusozoa</taxon>
        <taxon>Apusomonadida</taxon>
        <taxon>Apusomonadidae</taxon>
        <taxon>Thecamonas</taxon>
    </lineage>
</organism>
<keyword evidence="1" id="KW-1133">Transmembrane helix</keyword>
<dbReference type="GeneID" id="25566169"/>
<gene>
    <name evidence="2" type="ORF">AMSG_07192</name>
</gene>
<keyword evidence="3" id="KW-1185">Reference proteome</keyword>